<evidence type="ECO:0000313" key="3">
    <source>
        <dbReference type="EMBL" id="MFC4352525.1"/>
    </source>
</evidence>
<protein>
    <submittedName>
        <fullName evidence="3">Class II aldolase/adducin family protein</fullName>
    </submittedName>
</protein>
<evidence type="ECO:0000259" key="2">
    <source>
        <dbReference type="SMART" id="SM01007"/>
    </source>
</evidence>
<dbReference type="NCBIfam" id="NF005451">
    <property type="entry name" value="PRK07044.1"/>
    <property type="match status" value="1"/>
</dbReference>
<name>A0ABV8UPQ0_9PROT</name>
<organism evidence="3 4">
    <name type="scientific">Fodinicurvata halophila</name>
    <dbReference type="NCBI Taxonomy" id="1419723"/>
    <lineage>
        <taxon>Bacteria</taxon>
        <taxon>Pseudomonadati</taxon>
        <taxon>Pseudomonadota</taxon>
        <taxon>Alphaproteobacteria</taxon>
        <taxon>Rhodospirillales</taxon>
        <taxon>Rhodovibrionaceae</taxon>
        <taxon>Fodinicurvata</taxon>
    </lineage>
</organism>
<accession>A0ABV8UPQ0</accession>
<dbReference type="InterPro" id="IPR051017">
    <property type="entry name" value="Aldolase-II_Adducin_sf"/>
</dbReference>
<proteinExistence type="inferred from homology"/>
<dbReference type="PANTHER" id="PTHR10672:SF3">
    <property type="entry name" value="PROTEIN HU-LI TAI SHAO"/>
    <property type="match status" value="1"/>
</dbReference>
<evidence type="ECO:0000256" key="1">
    <source>
        <dbReference type="ARBA" id="ARBA00037961"/>
    </source>
</evidence>
<dbReference type="Proteomes" id="UP001595799">
    <property type="component" value="Unassembled WGS sequence"/>
</dbReference>
<comment type="caution">
    <text evidence="3">The sequence shown here is derived from an EMBL/GenBank/DDBJ whole genome shotgun (WGS) entry which is preliminary data.</text>
</comment>
<evidence type="ECO:0000313" key="4">
    <source>
        <dbReference type="Proteomes" id="UP001595799"/>
    </source>
</evidence>
<dbReference type="SUPFAM" id="SSF53639">
    <property type="entry name" value="AraD/HMP-PK domain-like"/>
    <property type="match status" value="1"/>
</dbReference>
<dbReference type="InterPro" id="IPR036409">
    <property type="entry name" value="Aldolase_II/adducin_N_sf"/>
</dbReference>
<keyword evidence="4" id="KW-1185">Reference proteome</keyword>
<feature type="domain" description="Class II aldolase/adducin N-terminal" evidence="2">
    <location>
        <begin position="25"/>
        <end position="207"/>
    </location>
</feature>
<dbReference type="Pfam" id="PF00596">
    <property type="entry name" value="Aldolase_II"/>
    <property type="match status" value="1"/>
</dbReference>
<dbReference type="InterPro" id="IPR001303">
    <property type="entry name" value="Aldolase_II/adducin_N"/>
</dbReference>
<dbReference type="PANTHER" id="PTHR10672">
    <property type="entry name" value="ADDUCIN"/>
    <property type="match status" value="1"/>
</dbReference>
<dbReference type="EMBL" id="JBHSCW010000007">
    <property type="protein sequence ID" value="MFC4352525.1"/>
    <property type="molecule type" value="Genomic_DNA"/>
</dbReference>
<sequence>MSVNAIRTQPSLRDQVSAEEWDTRVNLAACYRLMALYGMTDLIYNHISARVPGHPDQFLINSYGLRYSEMTASSLYKIDHQGNVLLTPATDYDFNPAGFVIHSAVHEARSDVDCVIHTHTRAGMAVSAMKCGLLPIAQTSMRFYNRVGYHDYEGVALDLDERQRLVADLGPHYAMILRNHGLLTCGLNIAHAFNLMYWLENSCKVQVDVMNAGTDLQLPSDEVCEKTARLYDPDVRRIYGELEWEAMLRQVDAQNPGYDQ</sequence>
<dbReference type="RefSeq" id="WP_382422875.1">
    <property type="nucleotide sequence ID" value="NZ_JBHSCW010000007.1"/>
</dbReference>
<dbReference type="Gene3D" id="3.40.225.10">
    <property type="entry name" value="Class II aldolase/adducin N-terminal domain"/>
    <property type="match status" value="1"/>
</dbReference>
<reference evidence="4" key="1">
    <citation type="journal article" date="2019" name="Int. J. Syst. Evol. Microbiol.">
        <title>The Global Catalogue of Microorganisms (GCM) 10K type strain sequencing project: providing services to taxonomists for standard genome sequencing and annotation.</title>
        <authorList>
            <consortium name="The Broad Institute Genomics Platform"/>
            <consortium name="The Broad Institute Genome Sequencing Center for Infectious Disease"/>
            <person name="Wu L."/>
            <person name="Ma J."/>
        </authorList>
    </citation>
    <scope>NUCLEOTIDE SEQUENCE [LARGE SCALE GENOMIC DNA]</scope>
    <source>
        <strain evidence="4">CECT 8472</strain>
    </source>
</reference>
<dbReference type="SMART" id="SM01007">
    <property type="entry name" value="Aldolase_II"/>
    <property type="match status" value="1"/>
</dbReference>
<gene>
    <name evidence="3" type="ORF">ACFOW6_13320</name>
</gene>
<comment type="similarity">
    <text evidence="1">Belongs to the aldolase class II family.</text>
</comment>